<dbReference type="CDD" id="cd07040">
    <property type="entry name" value="HP"/>
    <property type="match status" value="1"/>
</dbReference>
<name>A0A2T6B0R9_9RHOB</name>
<comment type="caution">
    <text evidence="1">The sequence shown here is derived from an EMBL/GenBank/DDBJ whole genome shotgun (WGS) entry which is preliminary data.</text>
</comment>
<accession>A0A2T6B0R9</accession>
<sequence length="196" mass="21406">MRRLFYVTHGDVEMDPATPVPDWGLSVRGRARHEAFAARLGPVAAVFCSEERKARDGAEILCRGRGLVPKAVQALHENDRSATGYLPPEEFERVADAFFARPEESVRGWERAVDAQGRVVGALRQIAEEVPGGDVAVVAHGGVGALFRAHLLGSGIDRSHDQPQGRGGGHVIEVALPDWTLLRDWTALEDWPEMAE</sequence>
<reference evidence="1 2" key="1">
    <citation type="submission" date="2018-04" db="EMBL/GenBank/DDBJ databases">
        <title>Genomic Encyclopedia of Archaeal and Bacterial Type Strains, Phase II (KMG-II): from individual species to whole genera.</title>
        <authorList>
            <person name="Goeker M."/>
        </authorList>
    </citation>
    <scope>NUCLEOTIDE SEQUENCE [LARGE SCALE GENOMIC DNA]</scope>
    <source>
        <strain evidence="1 2">DSM 29329</strain>
    </source>
</reference>
<keyword evidence="2" id="KW-1185">Reference proteome</keyword>
<gene>
    <name evidence="1" type="ORF">C8N44_10632</name>
</gene>
<dbReference type="Gene3D" id="3.40.50.1240">
    <property type="entry name" value="Phosphoglycerate mutase-like"/>
    <property type="match status" value="1"/>
</dbReference>
<protein>
    <submittedName>
        <fullName evidence="1">Broad specificity phosphatase PhoE</fullName>
    </submittedName>
</protein>
<dbReference type="Pfam" id="PF00300">
    <property type="entry name" value="His_Phos_1"/>
    <property type="match status" value="1"/>
</dbReference>
<dbReference type="SUPFAM" id="SSF53254">
    <property type="entry name" value="Phosphoglycerate mutase-like"/>
    <property type="match status" value="1"/>
</dbReference>
<dbReference type="AlphaFoldDB" id="A0A2T6B0R9"/>
<dbReference type="Proteomes" id="UP000244069">
    <property type="component" value="Unassembled WGS sequence"/>
</dbReference>
<dbReference type="RefSeq" id="WP_107975278.1">
    <property type="nucleotide sequence ID" value="NZ_BMEZ01000006.1"/>
</dbReference>
<proteinExistence type="predicted"/>
<evidence type="ECO:0000313" key="2">
    <source>
        <dbReference type="Proteomes" id="UP000244069"/>
    </source>
</evidence>
<dbReference type="EMBL" id="QBKN01000006">
    <property type="protein sequence ID" value="PTX49657.1"/>
    <property type="molecule type" value="Genomic_DNA"/>
</dbReference>
<dbReference type="OrthoDB" id="34197at2"/>
<dbReference type="InterPro" id="IPR029033">
    <property type="entry name" value="His_PPase_superfam"/>
</dbReference>
<organism evidence="1 2">
    <name type="scientific">Allosediminivita pacifica</name>
    <dbReference type="NCBI Taxonomy" id="1267769"/>
    <lineage>
        <taxon>Bacteria</taxon>
        <taxon>Pseudomonadati</taxon>
        <taxon>Pseudomonadota</taxon>
        <taxon>Alphaproteobacteria</taxon>
        <taxon>Rhodobacterales</taxon>
        <taxon>Paracoccaceae</taxon>
        <taxon>Allosediminivita</taxon>
    </lineage>
</organism>
<evidence type="ECO:0000313" key="1">
    <source>
        <dbReference type="EMBL" id="PTX49657.1"/>
    </source>
</evidence>
<dbReference type="InterPro" id="IPR013078">
    <property type="entry name" value="His_Pase_superF_clade-1"/>
</dbReference>